<proteinExistence type="predicted"/>
<reference evidence="1" key="1">
    <citation type="submission" date="2018-04" db="EMBL/GenBank/DDBJ databases">
        <title>Genomes of the Obligate Erwinia dacicola and Facultative Enterobacter sp. OLF Endosymbionts of the Olive Fruit fly, Bactrocera oleae.</title>
        <authorList>
            <person name="Estes A.M."/>
            <person name="Hearn D.J."/>
            <person name="Agarwal S."/>
            <person name="Pierson E.A."/>
            <person name="Dunning-Hotopp J.C."/>
        </authorList>
    </citation>
    <scope>NUCLEOTIDE SEQUENCE [LARGE SCALE GENOMIC DNA]</scope>
    <source>
        <strain evidence="1">Oroville</strain>
    </source>
</reference>
<name>A0A328TPN9_9GAMM</name>
<gene>
    <name evidence="1" type="ORF">ACZ87_02150</name>
</gene>
<protein>
    <submittedName>
        <fullName evidence="1">Uncharacterized protein</fullName>
    </submittedName>
</protein>
<evidence type="ECO:0000313" key="1">
    <source>
        <dbReference type="EMBL" id="RAP71041.1"/>
    </source>
</evidence>
<evidence type="ECO:0000313" key="2">
    <source>
        <dbReference type="Proteomes" id="UP000244334"/>
    </source>
</evidence>
<dbReference type="AlphaFoldDB" id="A0A328TPN9"/>
<comment type="caution">
    <text evidence="1">The sequence shown here is derived from an EMBL/GenBank/DDBJ whole genome shotgun (WGS) entry which is preliminary data.</text>
</comment>
<organism evidence="1 2">
    <name type="scientific">Candidatus Erwinia dacicola</name>
    <dbReference type="NCBI Taxonomy" id="252393"/>
    <lineage>
        <taxon>Bacteria</taxon>
        <taxon>Pseudomonadati</taxon>
        <taxon>Pseudomonadota</taxon>
        <taxon>Gammaproteobacteria</taxon>
        <taxon>Enterobacterales</taxon>
        <taxon>Erwiniaceae</taxon>
        <taxon>Erwinia</taxon>
    </lineage>
</organism>
<keyword evidence="2" id="KW-1185">Reference proteome</keyword>
<sequence length="86" mass="9927">MFYHATLRNDILPDDEWRQLWQRICSRLAPQLASRLMVNALKLAAERKDISVVAKGLNQLLLEPGEPDLQKLLNCWFSTACRVMTT</sequence>
<accession>A0A328TPN9</accession>
<dbReference type="EMBL" id="LJAM02000211">
    <property type="protein sequence ID" value="RAP71041.1"/>
    <property type="molecule type" value="Genomic_DNA"/>
</dbReference>
<dbReference type="Proteomes" id="UP000244334">
    <property type="component" value="Unassembled WGS sequence"/>
</dbReference>